<keyword evidence="12" id="KW-0442">Lipid degradation</keyword>
<evidence type="ECO:0000256" key="32">
    <source>
        <dbReference type="ARBA" id="ARBA00082132"/>
    </source>
</evidence>
<comment type="catalytic activity">
    <reaction evidence="27">
        <text>1-octadecanoyl-2-(5Z,8Z,11Z,14Z-eicosatetraenoyl)-sn-glycerol + H2O = 2-(5Z,8Z,11Z,14Z-eicosatetraenoyl)-glycerol + octadecanoate + H(+)</text>
        <dbReference type="Rhea" id="RHEA:38507"/>
        <dbReference type="ChEBI" id="CHEBI:15377"/>
        <dbReference type="ChEBI" id="CHEBI:15378"/>
        <dbReference type="ChEBI" id="CHEBI:25629"/>
        <dbReference type="ChEBI" id="CHEBI:52392"/>
        <dbReference type="ChEBI" id="CHEBI:75728"/>
    </reaction>
    <physiologicalReaction direction="left-to-right" evidence="27">
        <dbReference type="Rhea" id="RHEA:38508"/>
    </physiologicalReaction>
</comment>
<keyword evidence="16 34" id="KW-0472">Membrane</keyword>
<keyword evidence="11" id="KW-0106">Calcium</keyword>
<feature type="compositionally biased region" description="Polar residues" evidence="33">
    <location>
        <begin position="796"/>
        <end position="809"/>
    </location>
</feature>
<dbReference type="Pfam" id="PF01764">
    <property type="entry name" value="Lipase_3"/>
    <property type="match status" value="1"/>
</dbReference>
<keyword evidence="10" id="KW-0378">Hydrolase</keyword>
<evidence type="ECO:0000256" key="10">
    <source>
        <dbReference type="ARBA" id="ARBA00022801"/>
    </source>
</evidence>
<dbReference type="AlphaFoldDB" id="A0A9P0IU74"/>
<comment type="catalytic activity">
    <reaction evidence="20">
        <text>a 1,2-diacyl-sn-glycerol + H2O = a 2-acylglycerol + a fatty acid + H(+)</text>
        <dbReference type="Rhea" id="RHEA:33275"/>
        <dbReference type="ChEBI" id="CHEBI:15377"/>
        <dbReference type="ChEBI" id="CHEBI:15378"/>
        <dbReference type="ChEBI" id="CHEBI:17389"/>
        <dbReference type="ChEBI" id="CHEBI:17815"/>
        <dbReference type="ChEBI" id="CHEBI:28868"/>
        <dbReference type="EC" id="3.1.1.116"/>
    </reaction>
    <physiologicalReaction direction="left-to-right" evidence="20">
        <dbReference type="Rhea" id="RHEA:33276"/>
    </physiologicalReaction>
</comment>
<feature type="domain" description="Fungal lipase-type" evidence="35">
    <location>
        <begin position="402"/>
        <end position="538"/>
    </location>
</feature>
<keyword evidence="19" id="KW-0966">Cell projection</keyword>
<dbReference type="GO" id="GO:0098921">
    <property type="term" value="P:retrograde trans-synaptic signaling by endocannabinoid"/>
    <property type="evidence" value="ECO:0007669"/>
    <property type="project" value="UniProtKB-ARBA"/>
</dbReference>
<evidence type="ECO:0000256" key="25">
    <source>
        <dbReference type="ARBA" id="ARBA00050709"/>
    </source>
</evidence>
<evidence type="ECO:0000256" key="13">
    <source>
        <dbReference type="ARBA" id="ARBA00022989"/>
    </source>
</evidence>
<feature type="transmembrane region" description="Helical" evidence="34">
    <location>
        <begin position="472"/>
        <end position="493"/>
    </location>
</feature>
<dbReference type="PANTHER" id="PTHR45792:SF8">
    <property type="entry name" value="DIACYLGLYCEROL LIPASE-ALPHA"/>
    <property type="match status" value="1"/>
</dbReference>
<dbReference type="PANTHER" id="PTHR45792">
    <property type="entry name" value="DIACYLGLYCEROL LIPASE HOMOLOG-RELATED"/>
    <property type="match status" value="1"/>
</dbReference>
<keyword evidence="5" id="KW-1003">Cell membrane</keyword>
<comment type="cofactor">
    <cofactor evidence="1">
        <name>Ca(2+)</name>
        <dbReference type="ChEBI" id="CHEBI:29108"/>
    </cofactor>
</comment>
<feature type="region of interest" description="Disordered" evidence="33">
    <location>
        <begin position="1169"/>
        <end position="1207"/>
    </location>
</feature>
<dbReference type="GO" id="GO:0031901">
    <property type="term" value="C:early endosome membrane"/>
    <property type="evidence" value="ECO:0007669"/>
    <property type="project" value="UniProtKB-SubCell"/>
</dbReference>
<organism evidence="36 37">
    <name type="scientific">Chironomus riparius</name>
    <dbReference type="NCBI Taxonomy" id="315576"/>
    <lineage>
        <taxon>Eukaryota</taxon>
        <taxon>Metazoa</taxon>
        <taxon>Ecdysozoa</taxon>
        <taxon>Arthropoda</taxon>
        <taxon>Hexapoda</taxon>
        <taxon>Insecta</taxon>
        <taxon>Pterygota</taxon>
        <taxon>Neoptera</taxon>
        <taxon>Endopterygota</taxon>
        <taxon>Diptera</taxon>
        <taxon>Nematocera</taxon>
        <taxon>Chironomoidea</taxon>
        <taxon>Chironomidae</taxon>
        <taxon>Chironominae</taxon>
        <taxon>Chironomus</taxon>
    </lineage>
</organism>
<comment type="catalytic activity">
    <reaction evidence="28">
        <text>1-(9Z-octadecenoyl)-2-O-(5Z,8Z,11Z,14Z-eicosatetraenyl)-sn-glycerol + H2O = 2-O-(5Z,8Z,11Z,14Z)-eicosatetraenylglycerol + (9Z)-octadecenoate + H(+)</text>
        <dbReference type="Rhea" id="RHEA:38527"/>
        <dbReference type="ChEBI" id="CHEBI:15377"/>
        <dbReference type="ChEBI" id="CHEBI:15378"/>
        <dbReference type="ChEBI" id="CHEBI:30823"/>
        <dbReference type="ChEBI" id="CHEBI:75913"/>
        <dbReference type="ChEBI" id="CHEBI:75914"/>
    </reaction>
    <physiologicalReaction direction="left-to-right" evidence="28">
        <dbReference type="Rhea" id="RHEA:38528"/>
    </physiologicalReaction>
</comment>
<evidence type="ECO:0000313" key="37">
    <source>
        <dbReference type="Proteomes" id="UP001153620"/>
    </source>
</evidence>
<feature type="transmembrane region" description="Helical" evidence="34">
    <location>
        <begin position="55"/>
        <end position="79"/>
    </location>
</feature>
<comment type="catalytic activity">
    <reaction evidence="25">
        <text>1-(9Z-octadecenoyl)-2-(9Z,12Z-octadecadienoyl)-sn-glycerol + H2O = 2-(9Z,12Z-octadecadienoyl)-glycerol + (9Z)-octadecenoate + H(+)</text>
        <dbReference type="Rhea" id="RHEA:38523"/>
        <dbReference type="ChEBI" id="CHEBI:15377"/>
        <dbReference type="ChEBI" id="CHEBI:15378"/>
        <dbReference type="ChEBI" id="CHEBI:30823"/>
        <dbReference type="ChEBI" id="CHEBI:75450"/>
        <dbReference type="ChEBI" id="CHEBI:75457"/>
    </reaction>
    <physiologicalReaction direction="left-to-right" evidence="25">
        <dbReference type="Rhea" id="RHEA:38524"/>
    </physiologicalReaction>
</comment>
<dbReference type="CDD" id="cd00519">
    <property type="entry name" value="Lipase_3"/>
    <property type="match status" value="1"/>
</dbReference>
<evidence type="ECO:0000256" key="5">
    <source>
        <dbReference type="ARBA" id="ARBA00022475"/>
    </source>
</evidence>
<evidence type="ECO:0000256" key="7">
    <source>
        <dbReference type="ARBA" id="ARBA00022692"/>
    </source>
</evidence>
<evidence type="ECO:0000256" key="14">
    <source>
        <dbReference type="ARBA" id="ARBA00023018"/>
    </source>
</evidence>
<dbReference type="OrthoDB" id="68581at2759"/>
<protein>
    <recommendedName>
        <fullName evidence="30">Diacylglycerol lipase-alpha</fullName>
        <ecNumber evidence="21">3.1.1.116</ecNumber>
    </recommendedName>
    <alternativeName>
        <fullName evidence="32">Neural stem cell-derived dendrite regulator</fullName>
    </alternativeName>
    <alternativeName>
        <fullName evidence="31">Sn1-specific diacylglycerol lipase alpha</fullName>
    </alternativeName>
</protein>
<evidence type="ECO:0000256" key="2">
    <source>
        <dbReference type="ARBA" id="ARBA00004332"/>
    </source>
</evidence>
<keyword evidence="14" id="KW-0770">Synapse</keyword>
<evidence type="ECO:0000256" key="23">
    <source>
        <dbReference type="ARBA" id="ARBA00048382"/>
    </source>
</evidence>
<evidence type="ECO:0000256" key="16">
    <source>
        <dbReference type="ARBA" id="ARBA00023136"/>
    </source>
</evidence>
<evidence type="ECO:0000256" key="6">
    <source>
        <dbReference type="ARBA" id="ARBA00022553"/>
    </source>
</evidence>
<dbReference type="InterPro" id="IPR052214">
    <property type="entry name" value="DAG_Lipase-Related"/>
</dbReference>
<name>A0A9P0IU74_9DIPT</name>
<dbReference type="GO" id="GO:0004465">
    <property type="term" value="F:lipoprotein lipase activity"/>
    <property type="evidence" value="ECO:0007669"/>
    <property type="project" value="TreeGrafter"/>
</dbReference>
<dbReference type="SUPFAM" id="SSF53474">
    <property type="entry name" value="alpha/beta-Hydrolases"/>
    <property type="match status" value="1"/>
</dbReference>
<evidence type="ECO:0000256" key="9">
    <source>
        <dbReference type="ARBA" id="ARBA00022753"/>
    </source>
</evidence>
<dbReference type="InterPro" id="IPR029058">
    <property type="entry name" value="AB_hydrolase_fold"/>
</dbReference>
<evidence type="ECO:0000256" key="4">
    <source>
        <dbReference type="ARBA" id="ARBA00010701"/>
    </source>
</evidence>
<dbReference type="GO" id="GO:0046340">
    <property type="term" value="P:diacylglycerol catabolic process"/>
    <property type="evidence" value="ECO:0007669"/>
    <property type="project" value="TreeGrafter"/>
</dbReference>
<dbReference type="FunFam" id="3.40.50.1820:FF:000015">
    <property type="entry name" value="Sn1-specific diacylglycerol lipase alpha"/>
    <property type="match status" value="1"/>
</dbReference>
<dbReference type="EC" id="3.1.1.116" evidence="21"/>
<comment type="catalytic activity">
    <reaction evidence="26">
        <text>1-(9Z-octadecenoyl)-2-(5Z,8Z,11Z,14Z-eicosatetraenoyl)-sn-glycerol + H2O = 2-(5Z,8Z,11Z,14Z-eicosatetraenoyl)-glycerol + (9Z)-octadecenoate + H(+)</text>
        <dbReference type="Rhea" id="RHEA:38515"/>
        <dbReference type="ChEBI" id="CHEBI:15377"/>
        <dbReference type="ChEBI" id="CHEBI:15378"/>
        <dbReference type="ChEBI" id="CHEBI:30823"/>
        <dbReference type="ChEBI" id="CHEBI:52392"/>
        <dbReference type="ChEBI" id="CHEBI:75449"/>
    </reaction>
    <physiologicalReaction direction="left-to-right" evidence="26">
        <dbReference type="Rhea" id="RHEA:38516"/>
    </physiologicalReaction>
</comment>
<dbReference type="GO" id="GO:0046872">
    <property type="term" value="F:metal ion binding"/>
    <property type="evidence" value="ECO:0007669"/>
    <property type="project" value="UniProtKB-KW"/>
</dbReference>
<proteinExistence type="inferred from homology"/>
<feature type="compositionally biased region" description="Low complexity" evidence="33">
    <location>
        <begin position="903"/>
        <end position="916"/>
    </location>
</feature>
<evidence type="ECO:0000256" key="21">
    <source>
        <dbReference type="ARBA" id="ARBA00026104"/>
    </source>
</evidence>
<comment type="catalytic activity">
    <reaction evidence="24">
        <text>1-(9Z-octadecenoyl)-2-octadecanoyl-sn-glycerol + H2O = 2-octadecanoylglycerol + (9Z)-octadecenoate + H(+)</text>
        <dbReference type="Rhea" id="RHEA:38519"/>
        <dbReference type="ChEBI" id="CHEBI:15377"/>
        <dbReference type="ChEBI" id="CHEBI:15378"/>
        <dbReference type="ChEBI" id="CHEBI:30823"/>
        <dbReference type="ChEBI" id="CHEBI:75448"/>
        <dbReference type="ChEBI" id="CHEBI:75456"/>
    </reaction>
    <physiologicalReaction direction="left-to-right" evidence="24">
        <dbReference type="Rhea" id="RHEA:38520"/>
    </physiologicalReaction>
</comment>
<feature type="transmembrane region" description="Helical" evidence="34">
    <location>
        <begin position="18"/>
        <end position="43"/>
    </location>
</feature>
<evidence type="ECO:0000256" key="26">
    <source>
        <dbReference type="ARBA" id="ARBA00050861"/>
    </source>
</evidence>
<evidence type="ECO:0000256" key="31">
    <source>
        <dbReference type="ARBA" id="ARBA00081678"/>
    </source>
</evidence>
<evidence type="ECO:0000256" key="12">
    <source>
        <dbReference type="ARBA" id="ARBA00022963"/>
    </source>
</evidence>
<accession>A0A9P0IU74</accession>
<dbReference type="GO" id="GO:0047372">
    <property type="term" value="F:monoacylglycerol lipase activity"/>
    <property type="evidence" value="ECO:0007669"/>
    <property type="project" value="UniProtKB-ARBA"/>
</dbReference>
<evidence type="ECO:0000256" key="1">
    <source>
        <dbReference type="ARBA" id="ARBA00001913"/>
    </source>
</evidence>
<dbReference type="InterPro" id="IPR002921">
    <property type="entry name" value="Fungal_lipase-type"/>
</dbReference>
<feature type="compositionally biased region" description="Polar residues" evidence="33">
    <location>
        <begin position="737"/>
        <end position="752"/>
    </location>
</feature>
<evidence type="ECO:0000256" key="19">
    <source>
        <dbReference type="ARBA" id="ARBA00023273"/>
    </source>
</evidence>
<evidence type="ECO:0000256" key="27">
    <source>
        <dbReference type="ARBA" id="ARBA00052106"/>
    </source>
</evidence>
<feature type="transmembrane region" description="Helical" evidence="34">
    <location>
        <begin position="99"/>
        <end position="119"/>
    </location>
</feature>
<feature type="compositionally biased region" description="Low complexity" evidence="33">
    <location>
        <begin position="773"/>
        <end position="788"/>
    </location>
</feature>
<evidence type="ECO:0000259" key="35">
    <source>
        <dbReference type="Pfam" id="PF01764"/>
    </source>
</evidence>
<keyword evidence="6" id="KW-0597">Phosphoprotein</keyword>
<feature type="compositionally biased region" description="Polar residues" evidence="33">
    <location>
        <begin position="1189"/>
        <end position="1198"/>
    </location>
</feature>
<evidence type="ECO:0000256" key="34">
    <source>
        <dbReference type="SAM" id="Phobius"/>
    </source>
</evidence>
<dbReference type="GO" id="GO:0019369">
    <property type="term" value="P:arachidonate metabolic process"/>
    <property type="evidence" value="ECO:0007669"/>
    <property type="project" value="TreeGrafter"/>
</dbReference>
<keyword evidence="7 34" id="KW-0812">Transmembrane</keyword>
<gene>
    <name evidence="36" type="ORF">CHIRRI_LOCUS5397</name>
</gene>
<keyword evidence="17" id="KW-0325">Glycoprotein</keyword>
<evidence type="ECO:0000256" key="28">
    <source>
        <dbReference type="ARBA" id="ARBA00052463"/>
    </source>
</evidence>
<dbReference type="Proteomes" id="UP001153620">
    <property type="component" value="Chromosome 2"/>
</dbReference>
<dbReference type="EMBL" id="OU895878">
    <property type="protein sequence ID" value="CAH1717950.1"/>
    <property type="molecule type" value="Genomic_DNA"/>
</dbReference>
<keyword evidence="9" id="KW-0967">Endosome</keyword>
<dbReference type="GO" id="GO:0098839">
    <property type="term" value="C:postsynaptic density membrane"/>
    <property type="evidence" value="ECO:0007669"/>
    <property type="project" value="UniProtKB-SubCell"/>
</dbReference>
<comment type="catalytic activity">
    <reaction evidence="23">
        <text>1,2-di-(9Z-octadecenoyl)-sn-glycerol + H2O = 2-(9Z-octadecenoyl)-glycerol + (9Z)-octadecenoate + H(+)</text>
        <dbReference type="Rhea" id="RHEA:38511"/>
        <dbReference type="ChEBI" id="CHEBI:15377"/>
        <dbReference type="ChEBI" id="CHEBI:15378"/>
        <dbReference type="ChEBI" id="CHEBI:30823"/>
        <dbReference type="ChEBI" id="CHEBI:52333"/>
        <dbReference type="ChEBI" id="CHEBI:73990"/>
    </reaction>
    <physiologicalReaction direction="left-to-right" evidence="23">
        <dbReference type="Rhea" id="RHEA:38512"/>
    </physiologicalReaction>
</comment>
<comment type="subunit">
    <text evidence="29">Interacts (via C-terminal) with CAMK2A; leading to the phosphorylation and inhibition of DAGLA enzymatic activity. Interacts (via PPXXF motif) with HOMER1 and HOMER2; this interaction is required for DAGLA membrane localization.</text>
</comment>
<keyword evidence="15" id="KW-0443">Lipid metabolism</keyword>
<evidence type="ECO:0000256" key="3">
    <source>
        <dbReference type="ARBA" id="ARBA00004520"/>
    </source>
</evidence>
<evidence type="ECO:0000256" key="24">
    <source>
        <dbReference type="ARBA" id="ARBA00050486"/>
    </source>
</evidence>
<keyword evidence="13 34" id="KW-1133">Transmembrane helix</keyword>
<dbReference type="GO" id="GO:0032591">
    <property type="term" value="C:dendritic spine membrane"/>
    <property type="evidence" value="ECO:0007669"/>
    <property type="project" value="UniProtKB-SubCell"/>
</dbReference>
<reference evidence="36" key="2">
    <citation type="submission" date="2022-10" db="EMBL/GenBank/DDBJ databases">
        <authorList>
            <consortium name="ENA_rothamsted_submissions"/>
            <consortium name="culmorum"/>
            <person name="King R."/>
        </authorList>
    </citation>
    <scope>NUCLEOTIDE SEQUENCE</scope>
</reference>
<evidence type="ECO:0000256" key="15">
    <source>
        <dbReference type="ARBA" id="ARBA00023098"/>
    </source>
</evidence>
<feature type="region of interest" description="Disordered" evidence="33">
    <location>
        <begin position="716"/>
        <end position="815"/>
    </location>
</feature>
<evidence type="ECO:0000256" key="33">
    <source>
        <dbReference type="SAM" id="MobiDB-lite"/>
    </source>
</evidence>
<evidence type="ECO:0000256" key="17">
    <source>
        <dbReference type="ARBA" id="ARBA00023180"/>
    </source>
</evidence>
<comment type="similarity">
    <text evidence="4">Belongs to the AB hydrolase superfamily. Lipase family.</text>
</comment>
<evidence type="ECO:0000256" key="29">
    <source>
        <dbReference type="ARBA" id="ARBA00063298"/>
    </source>
</evidence>
<feature type="compositionally biased region" description="Polar residues" evidence="33">
    <location>
        <begin position="1169"/>
        <end position="1180"/>
    </location>
</feature>
<sequence>MPGIVIFQRRWSVGSDDLVVPGLFLFVIHIVWLIILTTILLLFEYDKSIKCVELLWFYIVIYICLLAVISINELCICIVSMRGSILETSKRSSMQYWLYVRFILMLFDFGAMISAIVWVKEFYWKCPIEEPKEIVMTSVVCNLLVELSVIMTIYCTFDAAGRSWVKMKQYQRSMRESESRFNYRRSGSRSRNWRQRKVMRAYQDSWNQRCRILFCCMGSSDRSRNSFTDIARLLSDFFRDLDVVPSDVVAGLVLLRKFQKLEREAIVRQRRHGIYEYLSGVPVTERTQFLALNDSRDYEHFQSVIHYMYYAIASYGWPMYLMTHSTTGICDLCPNLKCCNLMCFRQQDNAKVIEDNCCLCNYTALKQMLAEGDVEIIYVTYHVDIGETPFFVAVDYAREKIVVSIRGTLSMKDVLTDLNAEGEPLPINPPREDFLAHKGMVQAAVYIKNKLQEENLIEKALNHNPAKGTQDFGLILVGHSLGAGTAAILAILLKQEFTNLQCFSYSPPGGLLSMPAVEYSKEFITSVVVGKDVVPRIGLHQMESLRADLINAIQQSIDPKWKTIACNMICCCCGAEPASVVKMSEQDSYVNAYNEKKEKSRHSTVHPNDKSIALSLHHPLFPPGRIVHIVRHHTTQNEQALNKHEPVYQAIWAETTDFDEVLISPVMLQDHMPETVLSALEKVVTTFGPRKPQRQYSSSIASDPSINSLAKEHHNLQHHHHNQPHHAQHPNNNNNLTQSSAQASKLTPNSQRVLLETSFGSPPRAESGRKNIQNQLQQQQQQTQKQQQNGHGAKNPSKQSKSVAFSNNGVAYPPQKYKPTTLSLCETRPNPFEGRIIDLIYDDWFGLAPLASPESLSELSSISSRASISLNLNLSNSIERFLNKVTSNIHTPTPEKFLRRNKTNSTESSNNGSSNGMLVEDGLKTPPMVMRRTPKFSENLSSCAADWKSQNSYKRMGKVFLNNPPMTGSESDSIEDGSYNTAESFTKGFSNDLKDFLNKDETKDWKSADNIDNEVTSNEYNNNNTNNNNRKFTVSDSAMLSDCKSQCPVCPCTKLPAEECCQKNDHISCIMLSAQEYRTSGKYSITNTTSSSDTYYSLTGSECGFLQNGTKVLLSKLGTYEEETLTCELPSTHDSITLNPTTISSITRSGILESHFPVYFDSSDERSSLLSHENSPSLKNNQRKGVRYTHSSGNNITTMRKKSNDDDFGGFARNESLPLLSNLVEKSSPTNYMKRKKVIYPAIHTPPIIQQSPKIFPVTTHSRSTPASISNLYIFNESNV</sequence>
<reference evidence="36" key="1">
    <citation type="submission" date="2022-01" db="EMBL/GenBank/DDBJ databases">
        <authorList>
            <person name="King R."/>
        </authorList>
    </citation>
    <scope>NUCLEOTIDE SEQUENCE</scope>
</reference>
<evidence type="ECO:0000256" key="20">
    <source>
        <dbReference type="ARBA" id="ARBA00024531"/>
    </source>
</evidence>
<feature type="transmembrane region" description="Helical" evidence="34">
    <location>
        <begin position="134"/>
        <end position="157"/>
    </location>
</feature>
<evidence type="ECO:0000256" key="30">
    <source>
        <dbReference type="ARBA" id="ARBA00071957"/>
    </source>
</evidence>
<keyword evidence="37" id="KW-1185">Reference proteome</keyword>
<feature type="compositionally biased region" description="Basic residues" evidence="33">
    <location>
        <begin position="716"/>
        <end position="728"/>
    </location>
</feature>
<keyword evidence="8" id="KW-0479">Metal-binding</keyword>
<dbReference type="Gene3D" id="3.40.50.1820">
    <property type="entry name" value="alpha/beta hydrolase"/>
    <property type="match status" value="1"/>
</dbReference>
<evidence type="ECO:0000256" key="11">
    <source>
        <dbReference type="ARBA" id="ARBA00022837"/>
    </source>
</evidence>
<evidence type="ECO:0000313" key="36">
    <source>
        <dbReference type="EMBL" id="CAH1717950.1"/>
    </source>
</evidence>
<comment type="subcellular location">
    <subcellularLocation>
        <location evidence="2">Cell projection</location>
        <location evidence="2">Dendritic spine membrane</location>
        <topology evidence="2">Multi-pass membrane protein</topology>
    </subcellularLocation>
    <subcellularLocation>
        <location evidence="3">Early endosome membrane</location>
        <topology evidence="3">Multi-pass membrane protein</topology>
    </subcellularLocation>
    <subcellularLocation>
        <location evidence="22">Postsynaptic density membrane</location>
        <topology evidence="22">Multi-pass membrane protein</topology>
    </subcellularLocation>
</comment>
<evidence type="ECO:0000256" key="18">
    <source>
        <dbReference type="ARBA" id="ARBA00023257"/>
    </source>
</evidence>
<evidence type="ECO:0000256" key="8">
    <source>
        <dbReference type="ARBA" id="ARBA00022723"/>
    </source>
</evidence>
<evidence type="ECO:0000256" key="22">
    <source>
        <dbReference type="ARBA" id="ARBA00037872"/>
    </source>
</evidence>
<feature type="region of interest" description="Disordered" evidence="33">
    <location>
        <begin position="892"/>
        <end position="922"/>
    </location>
</feature>
<keyword evidence="18" id="KW-0628">Postsynaptic cell membrane</keyword>